<geneLocation type="mitochondrion" evidence="2"/>
<evidence type="ECO:0000256" key="1">
    <source>
        <dbReference type="SAM" id="Phobius"/>
    </source>
</evidence>
<keyword evidence="1" id="KW-0812">Transmembrane</keyword>
<gene>
    <name evidence="2" type="ORF">ABT39_MTgene5621</name>
</gene>
<protein>
    <submittedName>
        <fullName evidence="2">Uncharacterized protein</fullName>
    </submittedName>
</protein>
<keyword evidence="1" id="KW-0472">Membrane</keyword>
<reference evidence="2" key="1">
    <citation type="journal article" date="2015" name="Genome Biol. Evol.">
        <title>Organellar Genomes of White Spruce (Picea glauca): Assembly and Annotation.</title>
        <authorList>
            <person name="Jackman S.D."/>
            <person name="Warren R.L."/>
            <person name="Gibb E.A."/>
            <person name="Vandervalk B.P."/>
            <person name="Mohamadi H."/>
            <person name="Chu J."/>
            <person name="Raymond A."/>
            <person name="Pleasance S."/>
            <person name="Coope R."/>
            <person name="Wildung M.R."/>
            <person name="Ritland C.E."/>
            <person name="Bousquet J."/>
            <person name="Jones S.J."/>
            <person name="Bohlmann J."/>
            <person name="Birol I."/>
        </authorList>
    </citation>
    <scope>NUCLEOTIDE SEQUENCE [LARGE SCALE GENOMIC DNA]</scope>
    <source>
        <tissue evidence="2">Flushing bud</tissue>
    </source>
</reference>
<keyword evidence="1" id="KW-1133">Transmembrane helix</keyword>
<evidence type="ECO:0000313" key="2">
    <source>
        <dbReference type="EMBL" id="KUM47435.1"/>
    </source>
</evidence>
<proteinExistence type="predicted"/>
<organism evidence="2">
    <name type="scientific">Picea glauca</name>
    <name type="common">White spruce</name>
    <name type="synonym">Pinus glauca</name>
    <dbReference type="NCBI Taxonomy" id="3330"/>
    <lineage>
        <taxon>Eukaryota</taxon>
        <taxon>Viridiplantae</taxon>
        <taxon>Streptophyta</taxon>
        <taxon>Embryophyta</taxon>
        <taxon>Tracheophyta</taxon>
        <taxon>Spermatophyta</taxon>
        <taxon>Pinopsida</taxon>
        <taxon>Pinidae</taxon>
        <taxon>Conifers I</taxon>
        <taxon>Pinales</taxon>
        <taxon>Pinaceae</taxon>
        <taxon>Picea</taxon>
    </lineage>
</organism>
<feature type="transmembrane region" description="Helical" evidence="1">
    <location>
        <begin position="17"/>
        <end position="39"/>
    </location>
</feature>
<dbReference type="AlphaFoldDB" id="A0A117NGW6"/>
<name>A0A117NGW6_PICGL</name>
<dbReference type="EMBL" id="LKAM01000007">
    <property type="protein sequence ID" value="KUM47435.1"/>
    <property type="molecule type" value="Genomic_DNA"/>
</dbReference>
<sequence>MRDCLPSLPTGLPDLRYLINLFLSFLLWFDCISLAFLQIEDHSPAMSLRTTCSTLSISAPLVQPAHDLTNCTTLGFETDSSSFSLDRLSNRPA</sequence>
<accession>A0A117NGW6</accession>
<comment type="caution">
    <text evidence="2">The sequence shown here is derived from an EMBL/GenBank/DDBJ whole genome shotgun (WGS) entry which is preliminary data.</text>
</comment>
<keyword evidence="2" id="KW-0496">Mitochondrion</keyword>